<dbReference type="RefSeq" id="WP_066737546.1">
    <property type="nucleotide sequence ID" value="NZ_JAJCIQ010000005.1"/>
</dbReference>
<comment type="caution">
    <text evidence="4">The sequence shown here is derived from an EMBL/GenBank/DDBJ whole genome shotgun (WGS) entry which is preliminary data.</text>
</comment>
<evidence type="ECO:0000256" key="3">
    <source>
        <dbReference type="SAM" id="SignalP"/>
    </source>
</evidence>
<name>A0ABS8DH25_9FIRM</name>
<accession>A0ABS8DH25</accession>
<dbReference type="InterPro" id="IPR036116">
    <property type="entry name" value="FN3_sf"/>
</dbReference>
<evidence type="ECO:0000256" key="1">
    <source>
        <dbReference type="SAM" id="MobiDB-lite"/>
    </source>
</evidence>
<organism evidence="4 5">
    <name type="scientific">Bariatricus massiliensis</name>
    <dbReference type="NCBI Taxonomy" id="1745713"/>
    <lineage>
        <taxon>Bacteria</taxon>
        <taxon>Bacillati</taxon>
        <taxon>Bacillota</taxon>
        <taxon>Clostridia</taxon>
        <taxon>Lachnospirales</taxon>
        <taxon>Lachnospiraceae</taxon>
        <taxon>Bariatricus</taxon>
    </lineage>
</organism>
<keyword evidence="5" id="KW-1185">Reference proteome</keyword>
<keyword evidence="2" id="KW-0812">Transmembrane</keyword>
<evidence type="ECO:0000313" key="4">
    <source>
        <dbReference type="EMBL" id="MCB7387469.1"/>
    </source>
</evidence>
<keyword evidence="3" id="KW-0732">Signal</keyword>
<dbReference type="SUPFAM" id="SSF49265">
    <property type="entry name" value="Fibronectin type III"/>
    <property type="match status" value="1"/>
</dbReference>
<evidence type="ECO:0000313" key="5">
    <source>
        <dbReference type="Proteomes" id="UP001299546"/>
    </source>
</evidence>
<evidence type="ECO:0000256" key="2">
    <source>
        <dbReference type="SAM" id="Phobius"/>
    </source>
</evidence>
<keyword evidence="2" id="KW-1133">Transmembrane helix</keyword>
<feature type="region of interest" description="Disordered" evidence="1">
    <location>
        <begin position="132"/>
        <end position="161"/>
    </location>
</feature>
<keyword evidence="2" id="KW-0472">Membrane</keyword>
<sequence length="552" mass="60654">MKSRGKKLLSTLLVIVMVFSTSALYVLAADAPVSNEKEPQLYASTENSIILKAEAGHKYAVQIDKEEDKVWQWASAEQYNPEDHTVSFTGLKADTSYTFASMADDGDEVLPQNIQSYKTKSLIEEETKETQIIDNNNAKNDAPSTPQAGKPSLPEVESRTDTKIRFQLPGDLDAKFAEGYEIYFSKDKGVNFDLLSAPYEVTGLDEDTEYIYYALIAAGTYDGTAYLQSDSTDHANVKTLKSAAAAPEAPTVSSRTETTITLAAKDNQEFAIVQGNMAGQWQVSPEFTGLTPNTEYKFITRFVFDSDEAMESKASEAVTTKTVIPFTGSTITGITPNASYTPGTSLTAAAAGNGMENTHPVKNDTRWVPDSWYWNSKKVSKWDKEPYSIPFTLKTAGNYKLTVNFRLEEYDGSAWTSLNKTEASSVEFKVTAPTVEKYNITASSGTGGKISPSGTVSVEKGQNSTFTFTSDKNYKVSKVYIDGKETKVKNNNYTFENVSSDHKISVTFEKTSKLTAAKTGDNSMLPLWILAGISGCCIVVLIVRRRYSKKNL</sequence>
<dbReference type="Proteomes" id="UP001299546">
    <property type="component" value="Unassembled WGS sequence"/>
</dbReference>
<reference evidence="4 5" key="1">
    <citation type="submission" date="2021-10" db="EMBL/GenBank/DDBJ databases">
        <title>Collection of gut derived symbiotic bacterial strains cultured from healthy donors.</title>
        <authorList>
            <person name="Lin H."/>
            <person name="Littmann E."/>
            <person name="Kohout C."/>
            <person name="Pamer E.G."/>
        </authorList>
    </citation>
    <scope>NUCLEOTIDE SEQUENCE [LARGE SCALE GENOMIC DNA]</scope>
    <source>
        <strain evidence="4 5">DFI.1.165</strain>
    </source>
</reference>
<dbReference type="EMBL" id="JAJCIS010000004">
    <property type="protein sequence ID" value="MCB7387469.1"/>
    <property type="molecule type" value="Genomic_DNA"/>
</dbReference>
<gene>
    <name evidence="4" type="ORF">LIZ65_09215</name>
</gene>
<feature type="chain" id="PRO_5047331291" evidence="3">
    <location>
        <begin position="29"/>
        <end position="552"/>
    </location>
</feature>
<feature type="signal peptide" evidence="3">
    <location>
        <begin position="1"/>
        <end position="28"/>
    </location>
</feature>
<protein>
    <submittedName>
        <fullName evidence="4">Uncharacterized protein</fullName>
    </submittedName>
</protein>
<feature type="compositionally biased region" description="Polar residues" evidence="1">
    <location>
        <begin position="132"/>
        <end position="147"/>
    </location>
</feature>
<proteinExistence type="predicted"/>
<feature type="transmembrane region" description="Helical" evidence="2">
    <location>
        <begin position="525"/>
        <end position="543"/>
    </location>
</feature>